<name>K9WW89_9NOST</name>
<dbReference type="AlphaFoldDB" id="K9WW89"/>
<proteinExistence type="predicted"/>
<protein>
    <submittedName>
        <fullName evidence="1">Uncharacterized protein</fullName>
    </submittedName>
</protein>
<evidence type="ECO:0000313" key="2">
    <source>
        <dbReference type="Proteomes" id="UP000010475"/>
    </source>
</evidence>
<dbReference type="EMBL" id="CP003642">
    <property type="protein sequence ID" value="AFZ24635.1"/>
    <property type="molecule type" value="Genomic_DNA"/>
</dbReference>
<gene>
    <name evidence="1" type="ORF">Cylst_2416</name>
</gene>
<accession>K9WW89</accession>
<dbReference type="HOGENOM" id="CLU_2192675_0_0_3"/>
<dbReference type="Proteomes" id="UP000010475">
    <property type="component" value="Chromosome"/>
</dbReference>
<organism evidence="1 2">
    <name type="scientific">Cylindrospermum stagnale PCC 7417</name>
    <dbReference type="NCBI Taxonomy" id="56107"/>
    <lineage>
        <taxon>Bacteria</taxon>
        <taxon>Bacillati</taxon>
        <taxon>Cyanobacteriota</taxon>
        <taxon>Cyanophyceae</taxon>
        <taxon>Nostocales</taxon>
        <taxon>Nostocaceae</taxon>
        <taxon>Cylindrospermum</taxon>
    </lineage>
</organism>
<evidence type="ECO:0000313" key="1">
    <source>
        <dbReference type="EMBL" id="AFZ24635.1"/>
    </source>
</evidence>
<dbReference type="KEGG" id="csg:Cylst_2416"/>
<reference evidence="1 2" key="1">
    <citation type="submission" date="2012-06" db="EMBL/GenBank/DDBJ databases">
        <title>Finished chromosome of genome of Cylindrospermum stagnale PCC 7417.</title>
        <authorList>
            <consortium name="US DOE Joint Genome Institute"/>
            <person name="Gugger M."/>
            <person name="Coursin T."/>
            <person name="Rippka R."/>
            <person name="Tandeau De Marsac N."/>
            <person name="Huntemann M."/>
            <person name="Wei C.-L."/>
            <person name="Han J."/>
            <person name="Detter J.C."/>
            <person name="Han C."/>
            <person name="Tapia R."/>
            <person name="Chen A."/>
            <person name="Kyrpides N."/>
            <person name="Mavromatis K."/>
            <person name="Markowitz V."/>
            <person name="Szeto E."/>
            <person name="Ivanova N."/>
            <person name="Pagani I."/>
            <person name="Pati A."/>
            <person name="Goodwin L."/>
            <person name="Nordberg H.P."/>
            <person name="Cantor M.N."/>
            <person name="Hua S.X."/>
            <person name="Woyke T."/>
            <person name="Kerfeld C.A."/>
        </authorList>
    </citation>
    <scope>NUCLEOTIDE SEQUENCE [LARGE SCALE GENOMIC DNA]</scope>
    <source>
        <strain evidence="1 2">PCC 7417</strain>
    </source>
</reference>
<keyword evidence="2" id="KW-1185">Reference proteome</keyword>
<sequence>MSIQNLTQVSIDPQRLKQVQLEIENELSQVLSQCNLTHILKKYELPDIDFIRLKLITSPTELKLDVGIDKIKVASLLVSSEISTLDCETCICWCFNSTTGTAYRCPCP</sequence>